<name>A0A2S0HT64_9FLAO</name>
<evidence type="ECO:0000313" key="1">
    <source>
        <dbReference type="EMBL" id="AVI49832.1"/>
    </source>
</evidence>
<accession>A0A2S0HT64</accession>
<dbReference type="Pfam" id="PF06037">
    <property type="entry name" value="DUF922"/>
    <property type="match status" value="1"/>
</dbReference>
<evidence type="ECO:0000313" key="2">
    <source>
        <dbReference type="Proteomes" id="UP000238442"/>
    </source>
</evidence>
<reference evidence="1 2" key="1">
    <citation type="submission" date="2018-02" db="EMBL/GenBank/DDBJ databases">
        <title>Genomic analysis of the strain RR4-38 isolated from a seawater recirculating aquaculture system.</title>
        <authorList>
            <person name="Kim Y.-S."/>
            <person name="Jang Y.H."/>
            <person name="Kim K.-H."/>
        </authorList>
    </citation>
    <scope>NUCLEOTIDE SEQUENCE [LARGE SCALE GENOMIC DNA]</scope>
    <source>
        <strain evidence="1 2">RR4-38</strain>
    </source>
</reference>
<protein>
    <submittedName>
        <fullName evidence="1">DUF922 domain-containing protein</fullName>
    </submittedName>
</protein>
<dbReference type="Proteomes" id="UP000238442">
    <property type="component" value="Chromosome"/>
</dbReference>
<dbReference type="AlphaFoldDB" id="A0A2S0HT64"/>
<organism evidence="1 2">
    <name type="scientific">Pukyongia salina</name>
    <dbReference type="NCBI Taxonomy" id="2094025"/>
    <lineage>
        <taxon>Bacteria</taxon>
        <taxon>Pseudomonadati</taxon>
        <taxon>Bacteroidota</taxon>
        <taxon>Flavobacteriia</taxon>
        <taxon>Flavobacteriales</taxon>
        <taxon>Flavobacteriaceae</taxon>
        <taxon>Pukyongia</taxon>
    </lineage>
</organism>
<dbReference type="RefSeq" id="WP_105214159.1">
    <property type="nucleotide sequence ID" value="NZ_CP027062.1"/>
</dbReference>
<dbReference type="EMBL" id="CP027062">
    <property type="protein sequence ID" value="AVI49832.1"/>
    <property type="molecule type" value="Genomic_DNA"/>
</dbReference>
<dbReference type="InterPro" id="IPR010321">
    <property type="entry name" value="DUF922"/>
</dbReference>
<dbReference type="OrthoDB" id="5431540at2"/>
<proteinExistence type="predicted"/>
<dbReference type="KEGG" id="aue:C5O00_01080"/>
<sequence length="178" mass="21167">MKILLILAIPVLLLFPVENDKEKMQWDESRPLTWSDFKGVPNGSDDYVASTNSGISLSYSIGYRNGEYKFNFTVQSNFYPKQSWYRPEAASEYILKHEQTHFDISELHARKLRKKLMELDVTENVKADADKLYSEIEQERRDMQHRFDSDSDHSKLRELELEWRDFIASELEKYDSWK</sequence>
<gene>
    <name evidence="1" type="ORF">C5O00_01080</name>
</gene>
<keyword evidence="2" id="KW-1185">Reference proteome</keyword>